<proteinExistence type="predicted"/>
<organism evidence="1 2">
    <name type="scientific">Rhizobium skierniewicense</name>
    <dbReference type="NCBI Taxonomy" id="984260"/>
    <lineage>
        <taxon>Bacteria</taxon>
        <taxon>Pseudomonadati</taxon>
        <taxon>Pseudomonadota</taxon>
        <taxon>Alphaproteobacteria</taxon>
        <taxon>Hyphomicrobiales</taxon>
        <taxon>Rhizobiaceae</taxon>
        <taxon>Rhizobium/Agrobacterium group</taxon>
        <taxon>Rhizobium</taxon>
    </lineage>
</organism>
<dbReference type="RefSeq" id="WP_113169848.1">
    <property type="nucleotide sequence ID" value="NZ_JACIDV010000011.1"/>
</dbReference>
<gene>
    <name evidence="1" type="ORF">GGQ73_003588</name>
</gene>
<reference evidence="1 2" key="1">
    <citation type="submission" date="2020-08" db="EMBL/GenBank/DDBJ databases">
        <title>Genomic Encyclopedia of Type Strains, Phase IV (KMG-IV): sequencing the most valuable type-strain genomes for metagenomic binning, comparative biology and taxonomic classification.</title>
        <authorList>
            <person name="Goeker M."/>
        </authorList>
    </citation>
    <scope>NUCLEOTIDE SEQUENCE [LARGE SCALE GENOMIC DNA]</scope>
    <source>
        <strain evidence="1 2">DSM 26438</strain>
    </source>
</reference>
<evidence type="ECO:0000313" key="1">
    <source>
        <dbReference type="EMBL" id="MBB3947620.1"/>
    </source>
</evidence>
<sequence>MAKFIRNRLDEIQDRLGPTLRRIGHKPIARRSGTSFAIGLVPVKGNVFSSPVEIIFDDKSISGLSEASWKHAHMSEYVYSRRVLGDTGWESWKYHRETRHEIEGEGDAMFEWLSAFIDERELIPDATRAPNCLVNSNCGDAYLSLVQNFSDVEIERLPFLDGGMVVEALSFEDHEGREVNITMSAGSPWAPIYINQEKVAVFWQNDSTDLCRVILGQEREAGFPR</sequence>
<dbReference type="Proteomes" id="UP000565286">
    <property type="component" value="Unassembled WGS sequence"/>
</dbReference>
<comment type="caution">
    <text evidence="1">The sequence shown here is derived from an EMBL/GenBank/DDBJ whole genome shotgun (WGS) entry which is preliminary data.</text>
</comment>
<keyword evidence="2" id="KW-1185">Reference proteome</keyword>
<name>A0A7W6C8H6_9HYPH</name>
<dbReference type="AlphaFoldDB" id="A0A7W6C8H6"/>
<protein>
    <submittedName>
        <fullName evidence="1">Uncharacterized protein</fullName>
    </submittedName>
</protein>
<accession>A0A7W6C8H6</accession>
<dbReference type="EMBL" id="JACIDV010000011">
    <property type="protein sequence ID" value="MBB3947620.1"/>
    <property type="molecule type" value="Genomic_DNA"/>
</dbReference>
<evidence type="ECO:0000313" key="2">
    <source>
        <dbReference type="Proteomes" id="UP000565286"/>
    </source>
</evidence>